<organism evidence="2 3">
    <name type="scientific">Arenibacterium halophilum</name>
    <dbReference type="NCBI Taxonomy" id="2583821"/>
    <lineage>
        <taxon>Bacteria</taxon>
        <taxon>Pseudomonadati</taxon>
        <taxon>Pseudomonadota</taxon>
        <taxon>Alphaproteobacteria</taxon>
        <taxon>Rhodobacterales</taxon>
        <taxon>Paracoccaceae</taxon>
        <taxon>Arenibacterium</taxon>
    </lineage>
</organism>
<dbReference type="RefSeq" id="WP_138863963.1">
    <property type="nucleotide sequence ID" value="NZ_VCPC01000002.1"/>
</dbReference>
<dbReference type="Proteomes" id="UP001191082">
    <property type="component" value="Unassembled WGS sequence"/>
</dbReference>
<comment type="caution">
    <text evidence="2">The sequence shown here is derived from an EMBL/GenBank/DDBJ whole genome shotgun (WGS) entry which is preliminary data.</text>
</comment>
<accession>A0ABY2XAK5</accession>
<evidence type="ECO:0000313" key="3">
    <source>
        <dbReference type="Proteomes" id="UP001191082"/>
    </source>
</evidence>
<gene>
    <name evidence="2" type="ORF">FGK64_11715</name>
</gene>
<keyword evidence="1" id="KW-0732">Signal</keyword>
<evidence type="ECO:0008006" key="4">
    <source>
        <dbReference type="Google" id="ProtNLM"/>
    </source>
</evidence>
<protein>
    <recommendedName>
        <fullName evidence="4">Tissue inhibitor of metalloproteinase</fullName>
    </recommendedName>
</protein>
<reference evidence="2 3" key="1">
    <citation type="submission" date="2019-05" db="EMBL/GenBank/DDBJ databases">
        <title>Marivita sp. nov. isolated from sea sediment.</title>
        <authorList>
            <person name="Kim W."/>
        </authorList>
    </citation>
    <scope>NUCLEOTIDE SEQUENCE [LARGE SCALE GENOMIC DNA]</scope>
    <source>
        <strain evidence="2 3">CAU 1492</strain>
    </source>
</reference>
<dbReference type="EMBL" id="VCPC01000002">
    <property type="protein sequence ID" value="TMV13408.1"/>
    <property type="molecule type" value="Genomic_DNA"/>
</dbReference>
<feature type="chain" id="PRO_5045503392" description="Tissue inhibitor of metalloproteinase" evidence="1">
    <location>
        <begin position="20"/>
        <end position="125"/>
    </location>
</feature>
<evidence type="ECO:0000313" key="2">
    <source>
        <dbReference type="EMBL" id="TMV13408.1"/>
    </source>
</evidence>
<evidence type="ECO:0000256" key="1">
    <source>
        <dbReference type="SAM" id="SignalP"/>
    </source>
</evidence>
<feature type="signal peptide" evidence="1">
    <location>
        <begin position="1"/>
        <end position="19"/>
    </location>
</feature>
<name>A0ABY2XAK5_9RHOB</name>
<sequence>MTAGFGAAVLMLAASAATAAGPYRCTLTKGCGTSDCGSDAPIEAVLTPTREGWALESASDIAGTFAEIMGDGEARHFVSVDIDEDANAVALLSLFEGGAAFLSIHGTFLAPSAGTYSGQCTRETS</sequence>
<keyword evidence="3" id="KW-1185">Reference proteome</keyword>
<proteinExistence type="predicted"/>